<dbReference type="CDD" id="cd00275">
    <property type="entry name" value="C2_PLC_like"/>
    <property type="match status" value="1"/>
</dbReference>
<evidence type="ECO:0000256" key="5">
    <source>
        <dbReference type="SAM" id="MobiDB-lite"/>
    </source>
</evidence>
<dbReference type="Gene3D" id="3.20.20.190">
    <property type="entry name" value="Phosphatidylinositol (PI) phosphodiesterase"/>
    <property type="match status" value="1"/>
</dbReference>
<dbReference type="InterPro" id="IPR017946">
    <property type="entry name" value="PLC-like_Pdiesterase_TIM-brl"/>
</dbReference>
<dbReference type="GO" id="GO:0005886">
    <property type="term" value="C:plasma membrane"/>
    <property type="evidence" value="ECO:0007669"/>
    <property type="project" value="TreeGrafter"/>
</dbReference>
<dbReference type="InterPro" id="IPR000909">
    <property type="entry name" value="PLipase_C_PInositol-sp_X_dom"/>
</dbReference>
<evidence type="ECO:0000313" key="9">
    <source>
        <dbReference type="EMBL" id="KAK3912262.1"/>
    </source>
</evidence>
<dbReference type="SMART" id="SM00233">
    <property type="entry name" value="PH"/>
    <property type="match status" value="1"/>
</dbReference>
<dbReference type="Pfam" id="PF00168">
    <property type="entry name" value="C2"/>
    <property type="match status" value="1"/>
</dbReference>
<keyword evidence="3" id="KW-0807">Transducer</keyword>
<reference evidence="9" key="2">
    <citation type="journal article" date="2023" name="BMC Genomics">
        <title>Pest status, molecular evolution, and epigenetic factors derived from the genome assembly of Frankliniella fusca, a thysanopteran phytovirus vector.</title>
        <authorList>
            <person name="Catto M.A."/>
            <person name="Labadie P.E."/>
            <person name="Jacobson A.L."/>
            <person name="Kennedy G.G."/>
            <person name="Srinivasan R."/>
            <person name="Hunt B.G."/>
        </authorList>
    </citation>
    <scope>NUCLEOTIDE SEQUENCE</scope>
    <source>
        <strain evidence="9">PL_HMW_Pooled</strain>
    </source>
</reference>
<keyword evidence="4" id="KW-0378">Hydrolase</keyword>
<dbReference type="SUPFAM" id="SSF50729">
    <property type="entry name" value="PH domain-like"/>
    <property type="match status" value="1"/>
</dbReference>
<evidence type="ECO:0000259" key="8">
    <source>
        <dbReference type="PROSITE" id="PS50008"/>
    </source>
</evidence>
<dbReference type="InterPro" id="IPR011993">
    <property type="entry name" value="PH-like_dom_sf"/>
</dbReference>
<dbReference type="PRINTS" id="PR00390">
    <property type="entry name" value="PHPHLIPASEC"/>
</dbReference>
<comment type="subcellular location">
    <subcellularLocation>
        <location evidence="1">Cytoplasm</location>
    </subcellularLocation>
</comment>
<dbReference type="SUPFAM" id="SSF49562">
    <property type="entry name" value="C2 domain (Calcium/lipid-binding domain, CaLB)"/>
    <property type="match status" value="1"/>
</dbReference>
<keyword evidence="4" id="KW-0442">Lipid degradation</keyword>
<dbReference type="SUPFAM" id="SSF47473">
    <property type="entry name" value="EF-hand"/>
    <property type="match status" value="1"/>
</dbReference>
<dbReference type="InterPro" id="IPR001849">
    <property type="entry name" value="PH_domain"/>
</dbReference>
<feature type="domain" description="C2" evidence="7">
    <location>
        <begin position="720"/>
        <end position="846"/>
    </location>
</feature>
<dbReference type="GO" id="GO:0035556">
    <property type="term" value="P:intracellular signal transduction"/>
    <property type="evidence" value="ECO:0007669"/>
    <property type="project" value="InterPro"/>
</dbReference>
<evidence type="ECO:0000313" key="10">
    <source>
        <dbReference type="Proteomes" id="UP001219518"/>
    </source>
</evidence>
<dbReference type="GO" id="GO:0004435">
    <property type="term" value="F:phosphatidylinositol-4,5-bisphosphate phospholipase C activity"/>
    <property type="evidence" value="ECO:0007669"/>
    <property type="project" value="UniProtKB-EC"/>
</dbReference>
<dbReference type="Pfam" id="PF00388">
    <property type="entry name" value="PI-PLC-X"/>
    <property type="match status" value="1"/>
</dbReference>
<gene>
    <name evidence="9" type="ORF">KUF71_021832</name>
</gene>
<evidence type="ECO:0000259" key="6">
    <source>
        <dbReference type="PROSITE" id="PS50003"/>
    </source>
</evidence>
<feature type="compositionally biased region" description="Low complexity" evidence="5">
    <location>
        <begin position="529"/>
        <end position="539"/>
    </location>
</feature>
<dbReference type="PANTHER" id="PTHR10336:SF209">
    <property type="entry name" value="PHOSPHOINOSITIDE PHOSPHOLIPASE C"/>
    <property type="match status" value="1"/>
</dbReference>
<comment type="catalytic activity">
    <reaction evidence="4">
        <text>a 1,2-diacyl-sn-glycero-3-phospho-(1D-myo-inositol-4,5-bisphosphate) + H2O = 1D-myo-inositol 1,4,5-trisphosphate + a 1,2-diacyl-sn-glycerol + H(+)</text>
        <dbReference type="Rhea" id="RHEA:33179"/>
        <dbReference type="ChEBI" id="CHEBI:15377"/>
        <dbReference type="ChEBI" id="CHEBI:15378"/>
        <dbReference type="ChEBI" id="CHEBI:17815"/>
        <dbReference type="ChEBI" id="CHEBI:58456"/>
        <dbReference type="ChEBI" id="CHEBI:203600"/>
        <dbReference type="EC" id="3.1.4.11"/>
    </reaction>
</comment>
<dbReference type="PROSITE" id="PS50008">
    <property type="entry name" value="PIPLC_Y_DOMAIN"/>
    <property type="match status" value="1"/>
</dbReference>
<evidence type="ECO:0000256" key="1">
    <source>
        <dbReference type="ARBA" id="ARBA00004496"/>
    </source>
</evidence>
<feature type="region of interest" description="Disordered" evidence="5">
    <location>
        <begin position="501"/>
        <end position="569"/>
    </location>
</feature>
<dbReference type="EC" id="3.1.4.11" evidence="4"/>
<evidence type="ECO:0000256" key="2">
    <source>
        <dbReference type="ARBA" id="ARBA00022490"/>
    </source>
</evidence>
<dbReference type="Gene3D" id="1.10.238.10">
    <property type="entry name" value="EF-hand"/>
    <property type="match status" value="2"/>
</dbReference>
<dbReference type="GO" id="GO:0016042">
    <property type="term" value="P:lipid catabolic process"/>
    <property type="evidence" value="ECO:0007669"/>
    <property type="project" value="UniProtKB-KW"/>
</dbReference>
<accession>A0AAE1LBQ2</accession>
<reference evidence="9" key="1">
    <citation type="submission" date="2021-07" db="EMBL/GenBank/DDBJ databases">
        <authorList>
            <person name="Catto M.A."/>
            <person name="Jacobson A."/>
            <person name="Kennedy G."/>
            <person name="Labadie P."/>
            <person name="Hunt B.G."/>
            <person name="Srinivasan R."/>
        </authorList>
    </citation>
    <scope>NUCLEOTIDE SEQUENCE</scope>
    <source>
        <strain evidence="9">PL_HMW_Pooled</strain>
        <tissue evidence="9">Head</tissue>
    </source>
</reference>
<dbReference type="Gene3D" id="2.60.40.150">
    <property type="entry name" value="C2 domain"/>
    <property type="match status" value="1"/>
</dbReference>
<keyword evidence="10" id="KW-1185">Reference proteome</keyword>
<comment type="caution">
    <text evidence="9">The sequence shown here is derived from an EMBL/GenBank/DDBJ whole genome shotgun (WGS) entry which is preliminary data.</text>
</comment>
<dbReference type="Proteomes" id="UP001219518">
    <property type="component" value="Unassembled WGS sequence"/>
</dbReference>
<dbReference type="SMART" id="SM00149">
    <property type="entry name" value="PLCYc"/>
    <property type="match status" value="1"/>
</dbReference>
<evidence type="ECO:0000259" key="7">
    <source>
        <dbReference type="PROSITE" id="PS50004"/>
    </source>
</evidence>
<dbReference type="GO" id="GO:0005737">
    <property type="term" value="C:cytoplasm"/>
    <property type="evidence" value="ECO:0007669"/>
    <property type="project" value="UniProtKB-SubCell"/>
</dbReference>
<feature type="compositionally biased region" description="Acidic residues" evidence="5">
    <location>
        <begin position="504"/>
        <end position="513"/>
    </location>
</feature>
<dbReference type="Pfam" id="PF00387">
    <property type="entry name" value="PI-PLC-Y"/>
    <property type="match status" value="1"/>
</dbReference>
<dbReference type="PROSITE" id="PS50004">
    <property type="entry name" value="C2"/>
    <property type="match status" value="1"/>
</dbReference>
<protein>
    <recommendedName>
        <fullName evidence="4">Phosphoinositide phospholipase C</fullName>
        <ecNumber evidence="4">3.1.4.11</ecNumber>
    </recommendedName>
</protein>
<keyword evidence="2" id="KW-0963">Cytoplasm</keyword>
<dbReference type="SMART" id="SM00148">
    <property type="entry name" value="PLCXc"/>
    <property type="match status" value="1"/>
</dbReference>
<feature type="domain" description="PI-PLC Y-box" evidence="8">
    <location>
        <begin position="597"/>
        <end position="710"/>
    </location>
</feature>
<feature type="domain" description="PH" evidence="6">
    <location>
        <begin position="36"/>
        <end position="179"/>
    </location>
</feature>
<sequence>MAEEAVVKKAAAAPLEDGPEFREAVARAQTAEEDLEVIHNGTQMWKVRSFSKWYHRKYFVDRADGLLKYEPSHKNQCIAEPRFIEVSEILDVRRGWKTDTFNKFGNKVVLKQRRLKSKIMKQRRVDEDEGQAEEPSKPLVDEACCFSVVYGDSRSSLDLVASSPQMAAVWVRALRHVVTVMRGLNQEKRFNLWLRNQFVAADQDNSGSLHFDECLRLLLRLNVKMSKKEALRIFNLADTNKHENPNQEPSLDAQEFVQFYQLLMRRPELEEIYHRYARSAREMTAQELQHFLKKEQDMEEATLDDCRCLIDAFEQSELKSSGRISIHGFTHMLRSEQFELRKMAHKTVYQDMTQPLSSYYIASSHNTYLLGRQVVADSTIEGYVAALRRGCRCLELDCWDGPDGEPVVTHGYALTSKLIFREVLKDAILPNAFAVSEYPLILSLENHCTSAQQKRLAFHISDVFGDLLYLEDVPEDMEALPSPEQLKHRILIKGRKVAVQAAESESDDDDEMDSLSPPNGRANGGGNKSSESSSSDTSQPPSPAAPHKSTPGLSPSPAPASAPGPGPATVVRKVSAARRKSTNTPPAQLEKVTDQNLSDLVNVCQGTHFHGFKEPGKCYEMVSLAESKANKLMERSGREFVLFNARRLSKVYPSGTRAGSTNFHPWPYWNTGCHIVALNYQGRGKPVFINEAKFGDNGGCGYILKPDYLRIPDCAKLTYSPTATSVNQLQDLRDRRRLLEIRIISGQHLPKPEGEGLSDILDPYVKVKIIGHPMDKRKRQTHVIRDNGFNPRWDCTFQFVVNLPELAFVYFIVKDEAPRRHDPVVGAYALPLSSLAPGYRHVPLVDMKRRSLEPATLFVHTKMTEVSY</sequence>
<dbReference type="PANTHER" id="PTHR10336">
    <property type="entry name" value="PHOSPHOINOSITIDE-SPECIFIC PHOSPHOLIPASE C FAMILY PROTEIN"/>
    <property type="match status" value="1"/>
</dbReference>
<dbReference type="Pfam" id="PF09279">
    <property type="entry name" value="EF-hand_like"/>
    <property type="match status" value="1"/>
</dbReference>
<dbReference type="AlphaFoldDB" id="A0AAE1LBQ2"/>
<dbReference type="InterPro" id="IPR001711">
    <property type="entry name" value="PLipase_C_Pinositol-sp_Y"/>
</dbReference>
<feature type="compositionally biased region" description="Pro residues" evidence="5">
    <location>
        <begin position="554"/>
        <end position="566"/>
    </location>
</feature>
<dbReference type="InterPro" id="IPR015359">
    <property type="entry name" value="PLC_EF-hand-like"/>
</dbReference>
<dbReference type="PROSITE" id="PS50007">
    <property type="entry name" value="PIPLC_X_DOMAIN"/>
    <property type="match status" value="1"/>
</dbReference>
<keyword evidence="4" id="KW-0443">Lipid metabolism</keyword>
<dbReference type="SMART" id="SM00239">
    <property type="entry name" value="C2"/>
    <property type="match status" value="1"/>
</dbReference>
<dbReference type="EMBL" id="JAHWGI010000292">
    <property type="protein sequence ID" value="KAK3912262.1"/>
    <property type="molecule type" value="Genomic_DNA"/>
</dbReference>
<dbReference type="InterPro" id="IPR000008">
    <property type="entry name" value="C2_dom"/>
</dbReference>
<dbReference type="InterPro" id="IPR011992">
    <property type="entry name" value="EF-hand-dom_pair"/>
</dbReference>
<name>A0AAE1LBQ2_9NEOP</name>
<evidence type="ECO:0000256" key="4">
    <source>
        <dbReference type="RuleBase" id="RU361133"/>
    </source>
</evidence>
<dbReference type="PROSITE" id="PS50003">
    <property type="entry name" value="PH_DOMAIN"/>
    <property type="match status" value="1"/>
</dbReference>
<dbReference type="CDD" id="cd16202">
    <property type="entry name" value="EFh_PI-PLCdelta"/>
    <property type="match status" value="1"/>
</dbReference>
<dbReference type="FunFam" id="1.10.238.10:FF:000005">
    <property type="entry name" value="Phosphoinositide phospholipase C"/>
    <property type="match status" value="1"/>
</dbReference>
<dbReference type="InterPro" id="IPR035892">
    <property type="entry name" value="C2_domain_sf"/>
</dbReference>
<evidence type="ECO:0000256" key="3">
    <source>
        <dbReference type="ARBA" id="ARBA00023224"/>
    </source>
</evidence>
<dbReference type="SUPFAM" id="SSF51695">
    <property type="entry name" value="PLC-like phosphodiesterases"/>
    <property type="match status" value="1"/>
</dbReference>
<dbReference type="Gene3D" id="2.30.29.30">
    <property type="entry name" value="Pleckstrin-homology domain (PH domain)/Phosphotyrosine-binding domain (PTB)"/>
    <property type="match status" value="1"/>
</dbReference>
<dbReference type="InterPro" id="IPR001192">
    <property type="entry name" value="PI-PLC_fam"/>
</dbReference>
<organism evidence="9 10">
    <name type="scientific">Frankliniella fusca</name>
    <dbReference type="NCBI Taxonomy" id="407009"/>
    <lineage>
        <taxon>Eukaryota</taxon>
        <taxon>Metazoa</taxon>
        <taxon>Ecdysozoa</taxon>
        <taxon>Arthropoda</taxon>
        <taxon>Hexapoda</taxon>
        <taxon>Insecta</taxon>
        <taxon>Pterygota</taxon>
        <taxon>Neoptera</taxon>
        <taxon>Paraneoptera</taxon>
        <taxon>Thysanoptera</taxon>
        <taxon>Terebrantia</taxon>
        <taxon>Thripoidea</taxon>
        <taxon>Thripidae</taxon>
        <taxon>Frankliniella</taxon>
    </lineage>
</organism>
<proteinExistence type="predicted"/>